<dbReference type="NCBIfam" id="NF033484">
    <property type="entry name" value="Stp1_PP2C_phos"/>
    <property type="match status" value="1"/>
</dbReference>
<dbReference type="InterPro" id="IPR015655">
    <property type="entry name" value="PP2C"/>
</dbReference>
<dbReference type="GO" id="GO:0004722">
    <property type="term" value="F:protein serine/threonine phosphatase activity"/>
    <property type="evidence" value="ECO:0007669"/>
    <property type="project" value="InterPro"/>
</dbReference>
<dbReference type="AlphaFoldDB" id="Q6MDA5"/>
<sequence length="259" mass="28842">MALQAMFYKTLVYGISDVGLVRQNNEDSWGQILEDHFFVLADGMGGHRAGEVASKEAVSQLCAKFKEKFSRCSKDIKSSFEMIKESIQEVNYNIYKMGREQEILRGMGTTLCCVCLHSEGVIFGHVGDSRIYRLRDNNLKQITQDHSLLRELIELGQLSEHQACEFAYKNIITKAIGTGPFVEPSLKIDSIEVGDVILMCTDGLSDLLSIQDIQQILSDTPDDEVTKKLVKVAKSRGGHDNITVVVIKVQGKYESASLS</sequence>
<dbReference type="RefSeq" id="WP_011175270.1">
    <property type="nucleotide sequence ID" value="NC_005861.2"/>
</dbReference>
<dbReference type="PANTHER" id="PTHR47992">
    <property type="entry name" value="PROTEIN PHOSPHATASE"/>
    <property type="match status" value="1"/>
</dbReference>
<dbReference type="eggNOG" id="COG0631">
    <property type="taxonomic scope" value="Bacteria"/>
</dbReference>
<dbReference type="InterPro" id="IPR036457">
    <property type="entry name" value="PPM-type-like_dom_sf"/>
</dbReference>
<organism evidence="2 3">
    <name type="scientific">Protochlamydia amoebophila (strain UWE25)</name>
    <dbReference type="NCBI Taxonomy" id="264201"/>
    <lineage>
        <taxon>Bacteria</taxon>
        <taxon>Pseudomonadati</taxon>
        <taxon>Chlamydiota</taxon>
        <taxon>Chlamydiia</taxon>
        <taxon>Parachlamydiales</taxon>
        <taxon>Parachlamydiaceae</taxon>
        <taxon>Candidatus Protochlamydia</taxon>
    </lineage>
</organism>
<dbReference type="SMART" id="SM00331">
    <property type="entry name" value="PP2C_SIG"/>
    <property type="match status" value="1"/>
</dbReference>
<protein>
    <recommendedName>
        <fullName evidence="1">PPM-type phosphatase domain-containing protein</fullName>
    </recommendedName>
</protein>
<dbReference type="PROSITE" id="PS51746">
    <property type="entry name" value="PPM_2"/>
    <property type="match status" value="1"/>
</dbReference>
<keyword evidence="3" id="KW-1185">Reference proteome</keyword>
<accession>Q6MDA5</accession>
<dbReference type="CDD" id="cd00143">
    <property type="entry name" value="PP2Cc"/>
    <property type="match status" value="1"/>
</dbReference>
<dbReference type="KEGG" id="pcu:PC_RS03460"/>
<gene>
    <name evidence="2" type="ORF">PC_RS03460</name>
</gene>
<dbReference type="Proteomes" id="UP000000529">
    <property type="component" value="Chromosome"/>
</dbReference>
<dbReference type="OrthoDB" id="9801841at2"/>
<reference evidence="2 3" key="1">
    <citation type="journal article" date="2004" name="Science">
        <title>Illuminating the evolutionary history of chlamydiae.</title>
        <authorList>
            <person name="Horn M."/>
            <person name="Collingro A."/>
            <person name="Schmitz-Esser S."/>
            <person name="Beier C.L."/>
            <person name="Purkhold U."/>
            <person name="Fartmann B."/>
            <person name="Brandt P."/>
            <person name="Nyakatura G.J."/>
            <person name="Droege M."/>
            <person name="Frishman D."/>
            <person name="Rattei T."/>
            <person name="Mewes H."/>
            <person name="Wagner M."/>
        </authorList>
    </citation>
    <scope>NUCLEOTIDE SEQUENCE [LARGE SCALE GENOMIC DNA]</scope>
    <source>
        <strain evidence="2 3">UWE25</strain>
    </source>
</reference>
<dbReference type="SUPFAM" id="SSF81606">
    <property type="entry name" value="PP2C-like"/>
    <property type="match status" value="1"/>
</dbReference>
<dbReference type="HOGENOM" id="CLU_034545_3_2_0"/>
<feature type="domain" description="PPM-type phosphatase" evidence="1">
    <location>
        <begin position="12"/>
        <end position="249"/>
    </location>
</feature>
<dbReference type="Pfam" id="PF13672">
    <property type="entry name" value="PP2C_2"/>
    <property type="match status" value="1"/>
</dbReference>
<dbReference type="STRING" id="264201.pc0720"/>
<dbReference type="Gene3D" id="3.60.40.10">
    <property type="entry name" value="PPM-type phosphatase domain"/>
    <property type="match status" value="1"/>
</dbReference>
<proteinExistence type="predicted"/>
<evidence type="ECO:0000313" key="3">
    <source>
        <dbReference type="Proteomes" id="UP000000529"/>
    </source>
</evidence>
<evidence type="ECO:0000313" key="2">
    <source>
        <dbReference type="EMBL" id="CAF23444.1"/>
    </source>
</evidence>
<dbReference type="InterPro" id="IPR001932">
    <property type="entry name" value="PPM-type_phosphatase-like_dom"/>
</dbReference>
<dbReference type="SMART" id="SM00332">
    <property type="entry name" value="PP2Cc"/>
    <property type="match status" value="1"/>
</dbReference>
<name>Q6MDA5_PARUW</name>
<dbReference type="EMBL" id="BX908798">
    <property type="protein sequence ID" value="CAF23444.1"/>
    <property type="molecule type" value="Genomic_DNA"/>
</dbReference>
<evidence type="ECO:0000259" key="1">
    <source>
        <dbReference type="PROSITE" id="PS51746"/>
    </source>
</evidence>